<protein>
    <submittedName>
        <fullName evidence="1">Uncharacterized protein</fullName>
    </submittedName>
</protein>
<gene>
    <name evidence="1" type="ORF">L2E82_48808</name>
</gene>
<evidence type="ECO:0000313" key="2">
    <source>
        <dbReference type="Proteomes" id="UP001055811"/>
    </source>
</evidence>
<keyword evidence="2" id="KW-1185">Reference proteome</keyword>
<comment type="caution">
    <text evidence="1">The sequence shown here is derived from an EMBL/GenBank/DDBJ whole genome shotgun (WGS) entry which is preliminary data.</text>
</comment>
<reference evidence="2" key="1">
    <citation type="journal article" date="2022" name="Mol. Ecol. Resour.">
        <title>The genomes of chicory, endive, great burdock and yacon provide insights into Asteraceae palaeo-polyploidization history and plant inulin production.</title>
        <authorList>
            <person name="Fan W."/>
            <person name="Wang S."/>
            <person name="Wang H."/>
            <person name="Wang A."/>
            <person name="Jiang F."/>
            <person name="Liu H."/>
            <person name="Zhao H."/>
            <person name="Xu D."/>
            <person name="Zhang Y."/>
        </authorList>
    </citation>
    <scope>NUCLEOTIDE SEQUENCE [LARGE SCALE GENOMIC DNA]</scope>
    <source>
        <strain evidence="2">cv. Punajuju</strain>
    </source>
</reference>
<organism evidence="1 2">
    <name type="scientific">Cichorium intybus</name>
    <name type="common">Chicory</name>
    <dbReference type="NCBI Taxonomy" id="13427"/>
    <lineage>
        <taxon>Eukaryota</taxon>
        <taxon>Viridiplantae</taxon>
        <taxon>Streptophyta</taxon>
        <taxon>Embryophyta</taxon>
        <taxon>Tracheophyta</taxon>
        <taxon>Spermatophyta</taxon>
        <taxon>Magnoliopsida</taxon>
        <taxon>eudicotyledons</taxon>
        <taxon>Gunneridae</taxon>
        <taxon>Pentapetalae</taxon>
        <taxon>asterids</taxon>
        <taxon>campanulids</taxon>
        <taxon>Asterales</taxon>
        <taxon>Asteraceae</taxon>
        <taxon>Cichorioideae</taxon>
        <taxon>Cichorieae</taxon>
        <taxon>Cichoriinae</taxon>
        <taxon>Cichorium</taxon>
    </lineage>
</organism>
<dbReference type="Proteomes" id="UP001055811">
    <property type="component" value="Linkage Group LG09"/>
</dbReference>
<sequence length="579" mass="65674">MYLKLSMEVYGLLVLPFFYLLISNGAEVVAFKNHELLSEVSQPYRTAYHFQPLKNWMNGPMYYKGVYHFFYQYNPYGALWGNISWGHSISYDLINWLLLDIALIPDQPYDINGCWSGSATISPNGEPMILYTGSDTNKHQVQNLAFPKNISDPLLTEWVKSSHNPLLSPPKGIDTSSYRDPSTAWMGTDGEWRVVIGSEIDHHGFAILYKSKDFIEWSRSSKPLHFSNKTMMWECPDFYPVSVHGKNGLDTSVQGKNIKHVLKASFLGSDYYIVGIYDPKTDQFDVDIDFMDSKTSLRYDYGKFYASKSFYDGEKKRRILWSWISEGDGETDDIKKGWSGLQSIPRSIWLSENGDQLVQWPVKELEKLRTQKVQYENIELKGGSVFEISGITASQADIEITFSLLNLDKAELLTAEAVDPQLLCTQKNVSVSGSLGPFGLLILASKDLTEHTAVFFRVFRGTNKFRLLMCADQSRSSLRSEVEKPTYGVLLDIDPHQEKISLRSLVLLLPIDHSIIESFGGDGLACITSRVYPKLAIDEQARLYAFNNGTRSLSILNLSAWSMKKAQIVPIGKRRKPIK</sequence>
<reference evidence="1 2" key="2">
    <citation type="journal article" date="2022" name="Mol. Ecol. Resour.">
        <title>The genomes of chicory, endive, great burdock and yacon provide insights into Asteraceae paleo-polyploidization history and plant inulin production.</title>
        <authorList>
            <person name="Fan W."/>
            <person name="Wang S."/>
            <person name="Wang H."/>
            <person name="Wang A."/>
            <person name="Jiang F."/>
            <person name="Liu H."/>
            <person name="Zhao H."/>
            <person name="Xu D."/>
            <person name="Zhang Y."/>
        </authorList>
    </citation>
    <scope>NUCLEOTIDE SEQUENCE [LARGE SCALE GENOMIC DNA]</scope>
    <source>
        <strain evidence="2">cv. Punajuju</strain>
        <tissue evidence="1">Leaves</tissue>
    </source>
</reference>
<dbReference type="EMBL" id="CM042017">
    <property type="protein sequence ID" value="KAI3690645.1"/>
    <property type="molecule type" value="Genomic_DNA"/>
</dbReference>
<proteinExistence type="predicted"/>
<name>A0ACB8Z025_CICIN</name>
<accession>A0ACB8Z025</accession>
<evidence type="ECO:0000313" key="1">
    <source>
        <dbReference type="EMBL" id="KAI3690645.1"/>
    </source>
</evidence>